<dbReference type="SUPFAM" id="SSF52499">
    <property type="entry name" value="Isochorismatase-like hydrolases"/>
    <property type="match status" value="1"/>
</dbReference>
<dbReference type="Proteomes" id="UP000032024">
    <property type="component" value="Chromosome"/>
</dbReference>
<proteinExistence type="inferred from homology"/>
<dbReference type="PATRIC" id="fig|1398.18.peg.323"/>
<dbReference type="InterPro" id="IPR036380">
    <property type="entry name" value="Isochorismatase-like_sf"/>
</dbReference>
<comment type="similarity">
    <text evidence="1">Belongs to the isochorismatase family.</text>
</comment>
<dbReference type="InterPro" id="IPR050272">
    <property type="entry name" value="Isochorismatase-like_hydrls"/>
</dbReference>
<reference evidence="7" key="3">
    <citation type="submission" date="2016-01" db="EMBL/GenBank/DDBJ databases">
        <authorList>
            <person name="Mitreva M."/>
            <person name="Pepin K.H."/>
            <person name="Mihindukulasuriya K.A."/>
            <person name="Fulton R."/>
            <person name="Fronick C."/>
            <person name="O'Laughlin M."/>
            <person name="Miner T."/>
            <person name="Herter B."/>
            <person name="Rosa B.A."/>
            <person name="Cordes M."/>
            <person name="Tomlinson C."/>
            <person name="Wollam A."/>
            <person name="Palsikar V.B."/>
            <person name="Mardis E.R."/>
            <person name="Wilson R.K."/>
        </authorList>
    </citation>
    <scope>NUCLEOTIDE SEQUENCE [LARGE SCALE GENOMIC DNA]</scope>
    <source>
        <strain evidence="7">GED7749B</strain>
    </source>
</reference>
<protein>
    <submittedName>
        <fullName evidence="5">Isochorismatase family protein</fullName>
    </submittedName>
    <submittedName>
        <fullName evidence="4">Isochorismatase hydrolase</fullName>
    </submittedName>
</protein>
<dbReference type="GO" id="GO:0016787">
    <property type="term" value="F:hydrolase activity"/>
    <property type="evidence" value="ECO:0007669"/>
    <property type="project" value="UniProtKB-KW"/>
</dbReference>
<name>A0A0C5C340_HEYCO</name>
<organism evidence="5 7">
    <name type="scientific">Heyndrickxia coagulans</name>
    <name type="common">Weizmannia coagulans</name>
    <dbReference type="NCBI Taxonomy" id="1398"/>
    <lineage>
        <taxon>Bacteria</taxon>
        <taxon>Bacillati</taxon>
        <taxon>Bacillota</taxon>
        <taxon>Bacilli</taxon>
        <taxon>Bacillales</taxon>
        <taxon>Bacillaceae</taxon>
        <taxon>Heyndrickxia</taxon>
    </lineage>
</organism>
<dbReference type="CDD" id="cd00431">
    <property type="entry name" value="cysteine_hydrolases"/>
    <property type="match status" value="1"/>
</dbReference>
<evidence type="ECO:0000313" key="5">
    <source>
        <dbReference type="EMBL" id="KWZ83367.1"/>
    </source>
</evidence>
<dbReference type="STRING" id="1398.AB434_0840"/>
<dbReference type="RefSeq" id="WP_014096834.1">
    <property type="nucleotide sequence ID" value="NZ_CP010525.1"/>
</dbReference>
<dbReference type="Pfam" id="PF00857">
    <property type="entry name" value="Isochorismatase"/>
    <property type="match status" value="1"/>
</dbReference>
<reference evidence="5" key="4">
    <citation type="submission" date="2016-01" db="EMBL/GenBank/DDBJ databases">
        <authorList>
            <person name="Oliw E.H."/>
        </authorList>
    </citation>
    <scope>NUCLEOTIDE SEQUENCE [LARGE SCALE GENOMIC DNA]</scope>
    <source>
        <strain evidence="5">GED7749B</strain>
    </source>
</reference>
<dbReference type="PANTHER" id="PTHR43540">
    <property type="entry name" value="PEROXYUREIDOACRYLATE/UREIDOACRYLATE AMIDOHYDROLASE-RELATED"/>
    <property type="match status" value="1"/>
</dbReference>
<keyword evidence="2 4" id="KW-0378">Hydrolase</keyword>
<reference evidence="6" key="2">
    <citation type="submission" date="2015-01" db="EMBL/GenBank/DDBJ databases">
        <title>Comparative genome analysis of Bacillus coagulans HM-08, Clostridium butyricum HM-68, Bacillus subtilis HM-66 and Bacillus paralicheniformis BL-09.</title>
        <authorList>
            <person name="Zhang H."/>
        </authorList>
    </citation>
    <scope>NUCLEOTIDE SEQUENCE [LARGE SCALE GENOMIC DNA]</scope>
    <source>
        <strain evidence="6">HM-08</strain>
    </source>
</reference>
<evidence type="ECO:0000256" key="1">
    <source>
        <dbReference type="ARBA" id="ARBA00006336"/>
    </source>
</evidence>
<dbReference type="EMBL" id="LRPN01000038">
    <property type="protein sequence ID" value="KWZ83367.1"/>
    <property type="molecule type" value="Genomic_DNA"/>
</dbReference>
<gene>
    <name evidence="5" type="ORF">HMPREF3213_01270</name>
    <name evidence="4" type="ORF">SB48_HM08orf00500</name>
</gene>
<accession>A0A0C5C340</accession>
<dbReference type="InterPro" id="IPR000868">
    <property type="entry name" value="Isochorismatase-like_dom"/>
</dbReference>
<dbReference type="AlphaFoldDB" id="A0A0C5C340"/>
<reference evidence="4" key="1">
    <citation type="submission" date="2015-01" db="EMBL/GenBank/DDBJ databases">
        <title>Comparative genome analysis of Bacillus coagulans HM-08, Clostridium butyricum HM-68, Bacillus subtilis HM-66 and Bacillus licheniformis BL-09.</title>
        <authorList>
            <person name="Zhang H."/>
        </authorList>
    </citation>
    <scope>NUCLEOTIDE SEQUENCE [LARGE SCALE GENOMIC DNA]</scope>
    <source>
        <strain evidence="4">HM-08</strain>
    </source>
</reference>
<dbReference type="EMBL" id="CP010525">
    <property type="protein sequence ID" value="AJO21116.1"/>
    <property type="molecule type" value="Genomic_DNA"/>
</dbReference>
<dbReference type="Proteomes" id="UP000070376">
    <property type="component" value="Unassembled WGS sequence"/>
</dbReference>
<evidence type="ECO:0000259" key="3">
    <source>
        <dbReference type="Pfam" id="PF00857"/>
    </source>
</evidence>
<evidence type="ECO:0000313" key="4">
    <source>
        <dbReference type="EMBL" id="AJO21116.1"/>
    </source>
</evidence>
<sequence length="184" mass="20584">MGARKALINIDYTNDFVADDGRLTCGKPGQQIEENIVALTKSFLENGDYVVFAIDCHEQDDPYHPETKLFPPHNLKGTPGRDLYGKLQPLFTAWKGKKNVHVIDKTRYSAFCGTDLELRLRERGIEEIHLCGVCTDICVLHTAVDAYNKGFKLVVHENAVASFNPDGHKWALSHFKGSLGAEVR</sequence>
<evidence type="ECO:0000313" key="6">
    <source>
        <dbReference type="Proteomes" id="UP000032024"/>
    </source>
</evidence>
<evidence type="ECO:0000256" key="2">
    <source>
        <dbReference type="ARBA" id="ARBA00022801"/>
    </source>
</evidence>
<evidence type="ECO:0000313" key="7">
    <source>
        <dbReference type="Proteomes" id="UP000070376"/>
    </source>
</evidence>
<dbReference type="Gene3D" id="3.40.50.850">
    <property type="entry name" value="Isochorismatase-like"/>
    <property type="match status" value="1"/>
</dbReference>
<feature type="domain" description="Isochorismatase-like" evidence="3">
    <location>
        <begin position="6"/>
        <end position="181"/>
    </location>
</feature>
<dbReference type="PANTHER" id="PTHR43540:SF10">
    <property type="entry name" value="ISOCHORISMATASE"/>
    <property type="match status" value="1"/>
</dbReference>
<keyword evidence="6" id="KW-1185">Reference proteome</keyword>